<dbReference type="EMBL" id="CP012700">
    <property type="protein sequence ID" value="ALH81070.1"/>
    <property type="molecule type" value="Genomic_DNA"/>
</dbReference>
<feature type="domain" description="AB hydrolase-1" evidence="1">
    <location>
        <begin position="35"/>
        <end position="215"/>
    </location>
</feature>
<sequence length="225" mass="23419">MDVPVIAICGIATDEASWQGMPVDRIFVPVEPTIDAMADAIAAELPARFALCGHSMGGYVALEIAARMLERLAGLALLSSACTADGDAAKAGRRTAIEQARADFPALANRLARAMLSRTSRADAGLLSDTHAMLLRCGGERFAGQQAAAMTRADRCGLLATLAVPALVLAGEDDAIVPPDRSREMAAALPEALLHLIPGCGHIPQREAPVATAAAIAAWRERMAS</sequence>
<proteinExistence type="predicted"/>
<name>A0A0N9UMS4_SPHMC</name>
<gene>
    <name evidence="2" type="ORF">AN936_12035</name>
</gene>
<dbReference type="RefSeq" id="WP_054588351.1">
    <property type="nucleotide sequence ID" value="NZ_CP012700.1"/>
</dbReference>
<dbReference type="PRINTS" id="PR00111">
    <property type="entry name" value="ABHYDROLASE"/>
</dbReference>
<dbReference type="SUPFAM" id="SSF53474">
    <property type="entry name" value="alpha/beta-Hydrolases"/>
    <property type="match status" value="1"/>
</dbReference>
<evidence type="ECO:0000259" key="1">
    <source>
        <dbReference type="Pfam" id="PF12697"/>
    </source>
</evidence>
<dbReference type="Gene3D" id="3.40.50.1820">
    <property type="entry name" value="alpha/beta hydrolase"/>
    <property type="match status" value="1"/>
</dbReference>
<dbReference type="KEGG" id="smag:AN936_12035"/>
<evidence type="ECO:0000313" key="2">
    <source>
        <dbReference type="EMBL" id="ALH81070.1"/>
    </source>
</evidence>
<dbReference type="Pfam" id="PF12697">
    <property type="entry name" value="Abhydrolase_6"/>
    <property type="match status" value="1"/>
</dbReference>
<dbReference type="PANTHER" id="PTHR43689:SF8">
    <property type="entry name" value="ALPHA_BETA-HYDROLASES SUPERFAMILY PROTEIN"/>
    <property type="match status" value="1"/>
</dbReference>
<evidence type="ECO:0000313" key="3">
    <source>
        <dbReference type="Proteomes" id="UP000058074"/>
    </source>
</evidence>
<reference evidence="2 3" key="1">
    <citation type="journal article" date="2015" name="Genome Announc.">
        <title>Complete Genome Sequence of Polypropylene Glycol- and Polyethylene Glycol-Degrading Sphingopyxis macrogoltabida Strain EY-1.</title>
        <authorList>
            <person name="Ohtsubo Y."/>
            <person name="Nagata Y."/>
            <person name="Numata M."/>
            <person name="Tsuchikane K."/>
            <person name="Hosoyama A."/>
            <person name="Yamazoe A."/>
            <person name="Tsuda M."/>
            <person name="Fujita N."/>
            <person name="Kawai F."/>
        </authorList>
    </citation>
    <scope>NUCLEOTIDE SEQUENCE [LARGE SCALE GENOMIC DNA]</scope>
    <source>
        <strain evidence="2 3">EY-1</strain>
    </source>
</reference>
<dbReference type="OrthoDB" id="5491135at2"/>
<dbReference type="InterPro" id="IPR000073">
    <property type="entry name" value="AB_hydrolase_1"/>
</dbReference>
<dbReference type="PANTHER" id="PTHR43689">
    <property type="entry name" value="HYDROLASE"/>
    <property type="match status" value="1"/>
</dbReference>
<dbReference type="AlphaFoldDB" id="A0A0N9UMS4"/>
<dbReference type="InterPro" id="IPR029058">
    <property type="entry name" value="AB_hydrolase_fold"/>
</dbReference>
<dbReference type="PATRIC" id="fig|33050.5.peg.2487"/>
<protein>
    <recommendedName>
        <fullName evidence="1">AB hydrolase-1 domain-containing protein</fullName>
    </recommendedName>
</protein>
<accession>A0A0N9UMS4</accession>
<organism evidence="2 3">
    <name type="scientific">Sphingopyxis macrogoltabida</name>
    <name type="common">Sphingomonas macrogoltabidus</name>
    <dbReference type="NCBI Taxonomy" id="33050"/>
    <lineage>
        <taxon>Bacteria</taxon>
        <taxon>Pseudomonadati</taxon>
        <taxon>Pseudomonadota</taxon>
        <taxon>Alphaproteobacteria</taxon>
        <taxon>Sphingomonadales</taxon>
        <taxon>Sphingomonadaceae</taxon>
        <taxon>Sphingopyxis</taxon>
    </lineage>
</organism>
<dbReference type="Proteomes" id="UP000058074">
    <property type="component" value="Chromosome"/>
</dbReference>